<organism evidence="2 3">
    <name type="scientific">Nakamurella multipartita (strain ATCC 700099 / DSM 44233 / CIP 104796 / JCM 9543 / NBRC 105858 / Y-104)</name>
    <name type="common">Microsphaera multipartita</name>
    <dbReference type="NCBI Taxonomy" id="479431"/>
    <lineage>
        <taxon>Bacteria</taxon>
        <taxon>Bacillati</taxon>
        <taxon>Actinomycetota</taxon>
        <taxon>Actinomycetes</taxon>
        <taxon>Nakamurellales</taxon>
        <taxon>Nakamurellaceae</taxon>
        <taxon>Nakamurella</taxon>
    </lineage>
</organism>
<evidence type="ECO:0000256" key="1">
    <source>
        <dbReference type="SAM" id="MobiDB-lite"/>
    </source>
</evidence>
<reference evidence="2 3" key="2">
    <citation type="journal article" date="2010" name="Stand. Genomic Sci.">
        <title>Complete genome sequence of Nakamurella multipartita type strain (Y-104).</title>
        <authorList>
            <person name="Tice H."/>
            <person name="Mayilraj S."/>
            <person name="Sims D."/>
            <person name="Lapidus A."/>
            <person name="Nolan M."/>
            <person name="Lucas S."/>
            <person name="Glavina Del Rio T."/>
            <person name="Copeland A."/>
            <person name="Cheng J.F."/>
            <person name="Meincke L."/>
            <person name="Bruce D."/>
            <person name="Goodwin L."/>
            <person name="Pitluck S."/>
            <person name="Ivanova N."/>
            <person name="Mavromatis K."/>
            <person name="Ovchinnikova G."/>
            <person name="Pati A."/>
            <person name="Chen A."/>
            <person name="Palaniappan K."/>
            <person name="Land M."/>
            <person name="Hauser L."/>
            <person name="Chang Y.J."/>
            <person name="Jeffries C.D."/>
            <person name="Detter J.C."/>
            <person name="Brettin T."/>
            <person name="Rohde M."/>
            <person name="Goker M."/>
            <person name="Bristow J."/>
            <person name="Eisen J.A."/>
            <person name="Markowitz V."/>
            <person name="Hugenholtz P."/>
            <person name="Kyrpides N.C."/>
            <person name="Klenk H.P."/>
            <person name="Chen F."/>
        </authorList>
    </citation>
    <scope>NUCLEOTIDE SEQUENCE [LARGE SCALE GENOMIC DNA]</scope>
    <source>
        <strain evidence="3">ATCC 700099 / DSM 44233 / CIP 104796 / JCM 9543 / NBRC 105858 / Y-104</strain>
    </source>
</reference>
<dbReference type="STRING" id="479431.Namu_1740"/>
<evidence type="ECO:0000313" key="2">
    <source>
        <dbReference type="EMBL" id="ACV78130.1"/>
    </source>
</evidence>
<feature type="compositionally biased region" description="Low complexity" evidence="1">
    <location>
        <begin position="305"/>
        <end position="317"/>
    </location>
</feature>
<feature type="compositionally biased region" description="Low complexity" evidence="1">
    <location>
        <begin position="35"/>
        <end position="46"/>
    </location>
</feature>
<accession>C8XGE7</accession>
<feature type="region of interest" description="Disordered" evidence="1">
    <location>
        <begin position="35"/>
        <end position="54"/>
    </location>
</feature>
<sequence length="324" mass="32851" precursor="true">MKTALTVAGYTLGLIAVFGAAAGLGALVSPSVTGAATTGPSATAHGEMSDSTAPVPAGAAAWPGGLMVAQDGYTLSLADRSLPADAHAQLRFQILGPDGAPVIGYETEHDKQLHLILVRRDLDQFQHVHPVLDPAGTWSVPVDLSAAGEYRVFADFTPTGHDGGLVLGADLAVPGSYEPRPVPAPAATASVAGGYQVTLSGDLVPDRSSELTLTVSRDGVPVTDLEPYLAAYGHLVALRAGDLAYLHVHPAGAPGDGVTPAGPGITFAATAPSAGEYRLFLDFKHAGVVRTAGFTVTARPDPATTPIATPVATPIATESGDHGH</sequence>
<keyword evidence="3" id="KW-1185">Reference proteome</keyword>
<dbReference type="KEGG" id="nml:Namu_1740"/>
<dbReference type="InParanoid" id="C8XGE7"/>
<dbReference type="RefSeq" id="WP_015747033.1">
    <property type="nucleotide sequence ID" value="NC_013235.1"/>
</dbReference>
<dbReference type="EMBL" id="CP001737">
    <property type="protein sequence ID" value="ACV78130.1"/>
    <property type="molecule type" value="Genomic_DNA"/>
</dbReference>
<gene>
    <name evidence="2" type="ordered locus">Namu_1740</name>
</gene>
<evidence type="ECO:0000313" key="3">
    <source>
        <dbReference type="Proteomes" id="UP000002218"/>
    </source>
</evidence>
<dbReference type="AlphaFoldDB" id="C8XGE7"/>
<reference evidence="3" key="1">
    <citation type="submission" date="2009-09" db="EMBL/GenBank/DDBJ databases">
        <title>The complete genome of Nakamurella multipartita DSM 44233.</title>
        <authorList>
            <consortium name="US DOE Joint Genome Institute (JGI-PGF)"/>
            <person name="Lucas S."/>
            <person name="Copeland A."/>
            <person name="Lapidus A."/>
            <person name="Glavina del Rio T."/>
            <person name="Dalin E."/>
            <person name="Tice H."/>
            <person name="Bruce D."/>
            <person name="Goodwin L."/>
            <person name="Pitluck S."/>
            <person name="Kyrpides N."/>
            <person name="Mavromatis K."/>
            <person name="Ivanova N."/>
            <person name="Ovchinnikova G."/>
            <person name="Sims D."/>
            <person name="Meincke L."/>
            <person name="Brettin T."/>
            <person name="Detter J.C."/>
            <person name="Han C."/>
            <person name="Larimer F."/>
            <person name="Land M."/>
            <person name="Hauser L."/>
            <person name="Markowitz V."/>
            <person name="Cheng J.-F."/>
            <person name="Hugenholtz P."/>
            <person name="Woyke T."/>
            <person name="Wu D."/>
            <person name="Klenk H.-P."/>
            <person name="Eisen J.A."/>
        </authorList>
    </citation>
    <scope>NUCLEOTIDE SEQUENCE [LARGE SCALE GENOMIC DNA]</scope>
    <source>
        <strain evidence="3">ATCC 700099 / DSM 44233 / CIP 104796 / JCM 9543 / NBRC 105858 / Y-104</strain>
    </source>
</reference>
<feature type="region of interest" description="Disordered" evidence="1">
    <location>
        <begin position="305"/>
        <end position="324"/>
    </location>
</feature>
<dbReference type="HOGENOM" id="CLU_055269_1_0_11"/>
<dbReference type="Proteomes" id="UP000002218">
    <property type="component" value="Chromosome"/>
</dbReference>
<name>C8XGE7_NAKMY</name>
<protein>
    <recommendedName>
        <fullName evidence="4">Secreted protein</fullName>
    </recommendedName>
</protein>
<dbReference type="OrthoDB" id="128043at2"/>
<dbReference type="eggNOG" id="COG2372">
    <property type="taxonomic scope" value="Bacteria"/>
</dbReference>
<evidence type="ECO:0008006" key="4">
    <source>
        <dbReference type="Google" id="ProtNLM"/>
    </source>
</evidence>
<proteinExistence type="predicted"/>